<dbReference type="PROSITE" id="PS00893">
    <property type="entry name" value="NUDIX_BOX"/>
    <property type="match status" value="1"/>
</dbReference>
<dbReference type="EMBL" id="MN738877">
    <property type="protein sequence ID" value="QHT29425.1"/>
    <property type="molecule type" value="Genomic_DNA"/>
</dbReference>
<dbReference type="SUPFAM" id="SSF55811">
    <property type="entry name" value="Nudix"/>
    <property type="match status" value="1"/>
</dbReference>
<organism evidence="1">
    <name type="scientific">viral metagenome</name>
    <dbReference type="NCBI Taxonomy" id="1070528"/>
    <lineage>
        <taxon>unclassified sequences</taxon>
        <taxon>metagenomes</taxon>
        <taxon>organismal metagenomes</taxon>
    </lineage>
</organism>
<proteinExistence type="predicted"/>
<protein>
    <submittedName>
        <fullName evidence="1">Uncharacterized protein</fullName>
    </submittedName>
</protein>
<evidence type="ECO:0000313" key="1">
    <source>
        <dbReference type="EMBL" id="QHT29425.1"/>
    </source>
</evidence>
<sequence length="199" mass="22675">MEVYIKLFTQRGKPKRSSTDKYGISSWFPAPMSKAFFSNYGTHIRETDWIIGPLYEEGDFQIGVTGTLETHENYREAMARELGEEVGILPQPTGTIHDDLNQFIEIGAGKTKYGSRLKVYRLYIKDAMLVPKYQHLTDLSVNHDDKTRKSGCFVYGAKKDILALMSNELYHYKSPDEIVGVAAIQARSVYNFMTTNPKD</sequence>
<dbReference type="GO" id="GO:0016787">
    <property type="term" value="F:hydrolase activity"/>
    <property type="evidence" value="ECO:0007669"/>
    <property type="project" value="UniProtKB-KW"/>
</dbReference>
<reference evidence="1" key="1">
    <citation type="journal article" date="2020" name="Nature">
        <title>Giant virus diversity and host interactions through global metagenomics.</title>
        <authorList>
            <person name="Schulz F."/>
            <person name="Roux S."/>
            <person name="Paez-Espino D."/>
            <person name="Jungbluth S."/>
            <person name="Walsh D.A."/>
            <person name="Denef V.J."/>
            <person name="McMahon K.D."/>
            <person name="Konstantinidis K.T."/>
            <person name="Eloe-Fadrosh E.A."/>
            <person name="Kyrpides N.C."/>
            <person name="Woyke T."/>
        </authorList>
    </citation>
    <scope>NUCLEOTIDE SEQUENCE</scope>
    <source>
        <strain evidence="1">GVMAG-M-3300005589-24</strain>
    </source>
</reference>
<accession>A0A6C0EQ32</accession>
<dbReference type="InterPro" id="IPR020084">
    <property type="entry name" value="NUDIX_hydrolase_CS"/>
</dbReference>
<dbReference type="InterPro" id="IPR015797">
    <property type="entry name" value="NUDIX_hydrolase-like_dom_sf"/>
</dbReference>
<name>A0A6C0EQ32_9ZZZZ</name>
<dbReference type="AlphaFoldDB" id="A0A6C0EQ32"/>